<feature type="region of interest" description="Disordered" evidence="1">
    <location>
        <begin position="1"/>
        <end position="175"/>
    </location>
</feature>
<feature type="compositionally biased region" description="Low complexity" evidence="1">
    <location>
        <begin position="132"/>
        <end position="146"/>
    </location>
</feature>
<organism evidence="3 4">
    <name type="scientific">Trifolium subterraneum</name>
    <name type="common">Subterranean clover</name>
    <dbReference type="NCBI Taxonomy" id="3900"/>
    <lineage>
        <taxon>Eukaryota</taxon>
        <taxon>Viridiplantae</taxon>
        <taxon>Streptophyta</taxon>
        <taxon>Embryophyta</taxon>
        <taxon>Tracheophyta</taxon>
        <taxon>Spermatophyta</taxon>
        <taxon>Magnoliopsida</taxon>
        <taxon>eudicotyledons</taxon>
        <taxon>Gunneridae</taxon>
        <taxon>Pentapetalae</taxon>
        <taxon>rosids</taxon>
        <taxon>fabids</taxon>
        <taxon>Fabales</taxon>
        <taxon>Fabaceae</taxon>
        <taxon>Papilionoideae</taxon>
        <taxon>50 kb inversion clade</taxon>
        <taxon>NPAAA clade</taxon>
        <taxon>Hologalegina</taxon>
        <taxon>IRL clade</taxon>
        <taxon>Trifolieae</taxon>
        <taxon>Trifolium</taxon>
    </lineage>
</organism>
<dbReference type="InterPro" id="IPR046796">
    <property type="entry name" value="Transposase_32_dom"/>
</dbReference>
<accession>A0A2Z6PG77</accession>
<feature type="region of interest" description="Disordered" evidence="1">
    <location>
        <begin position="205"/>
        <end position="238"/>
    </location>
</feature>
<proteinExistence type="predicted"/>
<feature type="compositionally biased region" description="Polar residues" evidence="1">
    <location>
        <begin position="62"/>
        <end position="90"/>
    </location>
</feature>
<feature type="compositionally biased region" description="Low complexity" evidence="1">
    <location>
        <begin position="91"/>
        <end position="102"/>
    </location>
</feature>
<feature type="compositionally biased region" description="Basic and acidic residues" evidence="1">
    <location>
        <begin position="48"/>
        <end position="60"/>
    </location>
</feature>
<evidence type="ECO:0000313" key="3">
    <source>
        <dbReference type="EMBL" id="GAU48765.1"/>
    </source>
</evidence>
<gene>
    <name evidence="3" type="ORF">TSUD_281160</name>
</gene>
<sequence length="763" mass="84892">MARTKNASGRKVPRTKNPSVSSSPPRSPSPPKPPTPKSSSSSSYETASESHKSFSEREATPEIQSSSITTNMQTNVEISPNPQTSPNIVFQPSQSESPENSPINLTQNQSPCSSPTDSPKQSPKPTNEDDSPSPTDTISSPKDSPPVLVKMKKSKSFDSSKIRRSSRIMSGAGKKPVVDTTVHVLDQSDSEIDLLEKEIDDFELDPVTSNKSEPIKPKKTPTPKKKEVETAAKAPRTKKKKINLKKSKEKLLPAPLIQPEDEEIFDKYWKTKPVAVSRLYNFAELSIGGVDLVKFVEPFEWKSFFHIKETVYPLLVQAFYFIAQVFPEKDMITSNIKDVELMVDPYVIGSLIGIKSEGLEVYGNDWYDQVKISKEELKKKMFTEEGAKKNAPPSSMLKTEYKLLHNMCQHSFFPRTGSKDKVTDLDLLMMYHMAKGVKLNLPYIILHHMIHVATSGFKKIALPYAMLLTRVFRLYYADMDNTPSENHYYTFSLKNVSHMKKVVETPAADVGIKRKRDVFEKTSLNVLADASGDRLEIDFQTDGHTQISGDVDPTTESDKLVTTDAATLQGFKPMPVPPHTTMFSPLMTSSQGSLSSFCTSEFIRNILTSDTPEISTMPIPNPTYSTLPSIPSSFAIFDSFCSSVNAANAGTKQLVFEGNINVDFPGPSRPAKRSRLETDMEQMRKDLDSVIKGMAVQYSMMDYLILESKTLRNWFTSVVCPQLHLPPPPEIETPQFDPFPANENSNNDDENPATSPAPAGATD</sequence>
<feature type="domain" description="Putative plant transposon protein" evidence="2">
    <location>
        <begin position="299"/>
        <end position="474"/>
    </location>
</feature>
<dbReference type="Pfam" id="PF20167">
    <property type="entry name" value="Transposase_32"/>
    <property type="match status" value="1"/>
</dbReference>
<name>A0A2Z6PG77_TRISU</name>
<dbReference type="Proteomes" id="UP000242715">
    <property type="component" value="Unassembled WGS sequence"/>
</dbReference>
<keyword evidence="4" id="KW-1185">Reference proteome</keyword>
<feature type="region of interest" description="Disordered" evidence="1">
    <location>
        <begin position="726"/>
        <end position="763"/>
    </location>
</feature>
<evidence type="ECO:0000259" key="2">
    <source>
        <dbReference type="Pfam" id="PF20167"/>
    </source>
</evidence>
<feature type="compositionally biased region" description="Polar residues" evidence="1">
    <location>
        <begin position="103"/>
        <end position="125"/>
    </location>
</feature>
<feature type="compositionally biased region" description="Pro residues" evidence="1">
    <location>
        <begin position="25"/>
        <end position="36"/>
    </location>
</feature>
<evidence type="ECO:0000313" key="4">
    <source>
        <dbReference type="Proteomes" id="UP000242715"/>
    </source>
</evidence>
<reference evidence="4" key="1">
    <citation type="journal article" date="2017" name="Front. Plant Sci.">
        <title>Climate Clever Clovers: New Paradigm to Reduce the Environmental Footprint of Ruminants by Breeding Low Methanogenic Forages Utilizing Haplotype Variation.</title>
        <authorList>
            <person name="Kaur P."/>
            <person name="Appels R."/>
            <person name="Bayer P.E."/>
            <person name="Keeble-Gagnere G."/>
            <person name="Wang J."/>
            <person name="Hirakawa H."/>
            <person name="Shirasawa K."/>
            <person name="Vercoe P."/>
            <person name="Stefanova K."/>
            <person name="Durmic Z."/>
            <person name="Nichols P."/>
            <person name="Revell C."/>
            <person name="Isobe S.N."/>
            <person name="Edwards D."/>
            <person name="Erskine W."/>
        </authorList>
    </citation>
    <scope>NUCLEOTIDE SEQUENCE [LARGE SCALE GENOMIC DNA]</scope>
    <source>
        <strain evidence="4">cv. Daliak</strain>
    </source>
</reference>
<evidence type="ECO:0000256" key="1">
    <source>
        <dbReference type="SAM" id="MobiDB-lite"/>
    </source>
</evidence>
<protein>
    <recommendedName>
        <fullName evidence="2">Putative plant transposon protein domain-containing protein</fullName>
    </recommendedName>
</protein>
<dbReference type="AlphaFoldDB" id="A0A2Z6PG77"/>
<dbReference type="EMBL" id="DF974468">
    <property type="protein sequence ID" value="GAU48765.1"/>
    <property type="molecule type" value="Genomic_DNA"/>
</dbReference>